<protein>
    <submittedName>
        <fullName evidence="5">Uncharacterized protein</fullName>
    </submittedName>
</protein>
<dbReference type="Proteomes" id="UP000429523">
    <property type="component" value="Unassembled WGS sequence"/>
</dbReference>
<evidence type="ECO:0000313" key="6">
    <source>
        <dbReference type="EMBL" id="KAE9301014.1"/>
    </source>
</evidence>
<dbReference type="EMBL" id="QXFY01002218">
    <property type="protein sequence ID" value="KAE9301014.1"/>
    <property type="molecule type" value="Genomic_DNA"/>
</dbReference>
<evidence type="ECO:0000313" key="4">
    <source>
        <dbReference type="EMBL" id="KAE9078723.1"/>
    </source>
</evidence>
<dbReference type="EMBL" id="QXFX01002640">
    <property type="protein sequence ID" value="KAE9074999.1"/>
    <property type="molecule type" value="Genomic_DNA"/>
</dbReference>
<evidence type="ECO:0000313" key="9">
    <source>
        <dbReference type="Proteomes" id="UP000441208"/>
    </source>
</evidence>
<dbReference type="AlphaFoldDB" id="A0A6A4C192"/>
<dbReference type="Proteomes" id="UP000441208">
    <property type="component" value="Unassembled WGS sequence"/>
</dbReference>
<evidence type="ECO:0000313" key="3">
    <source>
        <dbReference type="EMBL" id="KAE9074999.1"/>
    </source>
</evidence>
<dbReference type="EMBL" id="QXGF01002433">
    <property type="protein sequence ID" value="KAE8924709.1"/>
    <property type="molecule type" value="Genomic_DNA"/>
</dbReference>
<organism evidence="5 8">
    <name type="scientific">Phytophthora fragariae</name>
    <dbReference type="NCBI Taxonomy" id="53985"/>
    <lineage>
        <taxon>Eukaryota</taxon>
        <taxon>Sar</taxon>
        <taxon>Stramenopiles</taxon>
        <taxon>Oomycota</taxon>
        <taxon>Peronosporomycetes</taxon>
        <taxon>Peronosporales</taxon>
        <taxon>Peronosporaceae</taxon>
        <taxon>Phytophthora</taxon>
    </lineage>
</organism>
<dbReference type="Proteomes" id="UP000460718">
    <property type="component" value="Unassembled WGS sequence"/>
</dbReference>
<reference evidence="7 8" key="1">
    <citation type="submission" date="2018-08" db="EMBL/GenBank/DDBJ databases">
        <title>Genomic investigation of the strawberry pathogen Phytophthora fragariae indicates pathogenicity is determined by transcriptional variation in three key races.</title>
        <authorList>
            <person name="Adams T.M."/>
            <person name="Armitage A.D."/>
            <person name="Sobczyk M.K."/>
            <person name="Bates H.J."/>
            <person name="Dunwell J.M."/>
            <person name="Nellist C.F."/>
            <person name="Harrison R.J."/>
        </authorList>
    </citation>
    <scope>NUCLEOTIDE SEQUENCE [LARGE SCALE GENOMIC DNA]</scope>
    <source>
        <strain evidence="5 8">A4</strain>
        <strain evidence="4 9">NOV-71</strain>
        <strain evidence="6 11">NOV-77</strain>
        <strain evidence="1 7">NOV-9</strain>
        <strain evidence="3 12">ONT-3</strain>
        <strain evidence="2 10">SCRP245</strain>
    </source>
</reference>
<evidence type="ECO:0000313" key="12">
    <source>
        <dbReference type="Proteomes" id="UP000488956"/>
    </source>
</evidence>
<evidence type="ECO:0000313" key="11">
    <source>
        <dbReference type="Proteomes" id="UP000486351"/>
    </source>
</evidence>
<dbReference type="EMBL" id="QXFW01002452">
    <property type="protein sequence ID" value="KAE8978392.1"/>
    <property type="molecule type" value="Genomic_DNA"/>
</dbReference>
<proteinExistence type="predicted"/>
<evidence type="ECO:0000313" key="1">
    <source>
        <dbReference type="EMBL" id="KAE8924709.1"/>
    </source>
</evidence>
<evidence type="ECO:0000313" key="8">
    <source>
        <dbReference type="Proteomes" id="UP000437068"/>
    </source>
</evidence>
<dbReference type="EMBL" id="QXGE01002444">
    <property type="protein sequence ID" value="KAE9281863.1"/>
    <property type="molecule type" value="Genomic_DNA"/>
</dbReference>
<evidence type="ECO:0000313" key="7">
    <source>
        <dbReference type="Proteomes" id="UP000429523"/>
    </source>
</evidence>
<evidence type="ECO:0000313" key="5">
    <source>
        <dbReference type="EMBL" id="KAE9281863.1"/>
    </source>
</evidence>
<dbReference type="Proteomes" id="UP000486351">
    <property type="component" value="Unassembled WGS sequence"/>
</dbReference>
<sequence length="43" mass="4855">MDRTRCTSTPKAASWSIYAKSVRFVHVLTQFLSVYNTLSLSST</sequence>
<evidence type="ECO:0000313" key="10">
    <source>
        <dbReference type="Proteomes" id="UP000460718"/>
    </source>
</evidence>
<dbReference type="EMBL" id="QXFZ01002281">
    <property type="protein sequence ID" value="KAE9078723.1"/>
    <property type="molecule type" value="Genomic_DNA"/>
</dbReference>
<dbReference type="Proteomes" id="UP000488956">
    <property type="component" value="Unassembled WGS sequence"/>
</dbReference>
<gene>
    <name evidence="5" type="ORF">PF001_g23587</name>
    <name evidence="4" type="ORF">PF007_g23730</name>
    <name evidence="6" type="ORF">PF008_g22865</name>
    <name evidence="1" type="ORF">PF009_g25067</name>
    <name evidence="3" type="ORF">PF010_g24469</name>
    <name evidence="2" type="ORF">PF011_g23259</name>
</gene>
<name>A0A6A4C192_9STRA</name>
<accession>A0A6A4C192</accession>
<comment type="caution">
    <text evidence="5">The sequence shown here is derived from an EMBL/GenBank/DDBJ whole genome shotgun (WGS) entry which is preliminary data.</text>
</comment>
<dbReference type="Proteomes" id="UP000437068">
    <property type="component" value="Unassembled WGS sequence"/>
</dbReference>
<evidence type="ECO:0000313" key="2">
    <source>
        <dbReference type="EMBL" id="KAE8978392.1"/>
    </source>
</evidence>